<feature type="transmembrane region" description="Helical" evidence="1">
    <location>
        <begin position="279"/>
        <end position="297"/>
    </location>
</feature>
<evidence type="ECO:0000313" key="3">
    <source>
        <dbReference type="Proteomes" id="UP000007039"/>
    </source>
</evidence>
<dbReference type="eggNOG" id="ENOG5033A5I">
    <property type="taxonomic scope" value="Bacteria"/>
</dbReference>
<keyword evidence="1" id="KW-0472">Membrane</keyword>
<keyword evidence="1" id="KW-1133">Transmembrane helix</keyword>
<reference key="1">
    <citation type="submission" date="2010-11" db="EMBL/GenBank/DDBJ databases">
        <title>The complete genome of chromosome of Calditerrivibrio nitroreducens DSM 19672.</title>
        <authorList>
            <consortium name="US DOE Joint Genome Institute (JGI-PGF)"/>
            <person name="Lucas S."/>
            <person name="Copeland A."/>
            <person name="Lapidus A."/>
            <person name="Bruce D."/>
            <person name="Goodwin L."/>
            <person name="Pitluck S."/>
            <person name="Kyrpides N."/>
            <person name="Mavromatis K."/>
            <person name="Ivanova N."/>
            <person name="Mikhailova N."/>
            <person name="Zeytun A."/>
            <person name="Brettin T."/>
            <person name="Detter J.C."/>
            <person name="Tapia R."/>
            <person name="Han C."/>
            <person name="Land M."/>
            <person name="Hauser L."/>
            <person name="Markowitz V."/>
            <person name="Cheng J.-F."/>
            <person name="Hugenholtz P."/>
            <person name="Woyke T."/>
            <person name="Wu D."/>
            <person name="Spring S."/>
            <person name="Schroeder M."/>
            <person name="Brambilla E."/>
            <person name="Klenk H.-P."/>
            <person name="Eisen J.A."/>
        </authorList>
    </citation>
    <scope>NUCLEOTIDE SEQUENCE [LARGE SCALE GENOMIC DNA]</scope>
    <source>
        <strain>DSM 19672</strain>
    </source>
</reference>
<name>E4TIN4_CALNY</name>
<feature type="transmembrane region" description="Helical" evidence="1">
    <location>
        <begin position="32"/>
        <end position="52"/>
    </location>
</feature>
<feature type="transmembrane region" description="Helical" evidence="1">
    <location>
        <begin position="57"/>
        <end position="76"/>
    </location>
</feature>
<dbReference type="Pfam" id="PF14897">
    <property type="entry name" value="EpsG"/>
    <property type="match status" value="1"/>
</dbReference>
<evidence type="ECO:0008006" key="4">
    <source>
        <dbReference type="Google" id="ProtNLM"/>
    </source>
</evidence>
<dbReference type="Proteomes" id="UP000007039">
    <property type="component" value="Chromosome"/>
</dbReference>
<feature type="transmembrane region" description="Helical" evidence="1">
    <location>
        <begin position="309"/>
        <end position="331"/>
    </location>
</feature>
<keyword evidence="3" id="KW-1185">Reference proteome</keyword>
<keyword evidence="1" id="KW-0812">Transmembrane</keyword>
<feature type="transmembrane region" description="Helical" evidence="1">
    <location>
        <begin position="363"/>
        <end position="380"/>
    </location>
</feature>
<dbReference type="EMBL" id="CP002347">
    <property type="protein sequence ID" value="ADR19082.1"/>
    <property type="molecule type" value="Genomic_DNA"/>
</dbReference>
<sequence length="405" mass="48358">MNIKHIWNITDNDTVIVGLGRFVAFYKLFPYISPYIIFLSIVIVLLITRVYLIKKDYIDYILVIFISFFAGLKRPFSCDLIGYKWMFENYENLSLINTEPIFLLIAKIVHLFTDNYIFFFLIYEILTIILIYLSIKKIFKEPNDSYILSWFTFISFPFLFLNSFGVLLRQVLAMALFIYAILNWFDGGKKKSFLFFILSMLSHYSAIFAFFILCFTYILYHKVDFIRKNIKYILIFLIIFSILFSTYFVKLLLIINYIPLIGNIFEKYLIYFHAKEVTPVVKLLTFNFFGLLAIIFINNEGKENRDKLFRYYCMLFVVGVVLLNSTCAYGPISRMSFYYLVFIIILIPYISMCFYKYIQNINFFIYTLLLIIFLYGLFYIDPSNGNYPFLPCQSLFCEFFYNIFD</sequence>
<feature type="transmembrane region" description="Helical" evidence="1">
    <location>
        <begin position="337"/>
        <end position="358"/>
    </location>
</feature>
<dbReference type="KEGG" id="cni:Calni_1174"/>
<proteinExistence type="predicted"/>
<feature type="transmembrane region" description="Helical" evidence="1">
    <location>
        <begin position="116"/>
        <end position="135"/>
    </location>
</feature>
<evidence type="ECO:0000256" key="1">
    <source>
        <dbReference type="SAM" id="Phobius"/>
    </source>
</evidence>
<dbReference type="AlphaFoldDB" id="E4TIN4"/>
<dbReference type="STRING" id="768670.Calni_1174"/>
<feature type="transmembrane region" description="Helical" evidence="1">
    <location>
        <begin position="192"/>
        <end position="220"/>
    </location>
</feature>
<protein>
    <recommendedName>
        <fullName evidence="4">EpsG family protein</fullName>
    </recommendedName>
</protein>
<accession>E4TIN4</accession>
<feature type="transmembrane region" description="Helical" evidence="1">
    <location>
        <begin position="147"/>
        <end position="180"/>
    </location>
</feature>
<evidence type="ECO:0000313" key="2">
    <source>
        <dbReference type="EMBL" id="ADR19082.1"/>
    </source>
</evidence>
<reference evidence="2 3" key="2">
    <citation type="journal article" date="2011" name="Stand. Genomic Sci.">
        <title>Complete genome sequence of Calditerrivibrio nitroreducens type strain (Yu37-1).</title>
        <authorList>
            <person name="Pitluck S."/>
            <person name="Sikorski J."/>
            <person name="Zeytun A."/>
            <person name="Lapidus A."/>
            <person name="Nolan M."/>
            <person name="Lucas S."/>
            <person name="Hammon N."/>
            <person name="Deshpande S."/>
            <person name="Cheng J.F."/>
            <person name="Tapia R."/>
            <person name="Han C."/>
            <person name="Goodwin L."/>
            <person name="Liolios K."/>
            <person name="Pagani I."/>
            <person name="Ivanova N."/>
            <person name="Mavromatis K."/>
            <person name="Pati A."/>
            <person name="Chen A."/>
            <person name="Palaniappan K."/>
            <person name="Hauser L."/>
            <person name="Chang Y.J."/>
            <person name="Jeffries C.D."/>
            <person name="Detter J.C."/>
            <person name="Brambilla E."/>
            <person name="Djao O.D."/>
            <person name="Rohde M."/>
            <person name="Spring S."/>
            <person name="Goker M."/>
            <person name="Woyke T."/>
            <person name="Bristow J."/>
            <person name="Eisen J.A."/>
            <person name="Markowitz V."/>
            <person name="Hugenholtz P."/>
            <person name="Kyrpides N.C."/>
            <person name="Klenk H.P."/>
            <person name="Land M."/>
        </authorList>
    </citation>
    <scope>NUCLEOTIDE SEQUENCE [LARGE SCALE GENOMIC DNA]</scope>
    <source>
        <strain evidence="3">DSM 19672 / NBRC 101217 / Yu37-1</strain>
    </source>
</reference>
<organism evidence="2 3">
    <name type="scientific">Calditerrivibrio nitroreducens (strain DSM 19672 / NBRC 101217 / Yu37-1)</name>
    <dbReference type="NCBI Taxonomy" id="768670"/>
    <lineage>
        <taxon>Bacteria</taxon>
        <taxon>Pseudomonadati</taxon>
        <taxon>Deferribacterota</taxon>
        <taxon>Deferribacteres</taxon>
        <taxon>Deferribacterales</taxon>
        <taxon>Calditerrivibrionaceae</taxon>
    </lineage>
</organism>
<gene>
    <name evidence="2" type="ordered locus">Calni_1174</name>
</gene>
<dbReference type="InterPro" id="IPR049458">
    <property type="entry name" value="EpsG-like"/>
</dbReference>
<feature type="transmembrane region" description="Helical" evidence="1">
    <location>
        <begin position="232"/>
        <end position="259"/>
    </location>
</feature>
<dbReference type="HOGENOM" id="CLU_679126_0_0_0"/>